<dbReference type="Pfam" id="PF19033">
    <property type="entry name" value="Intu_longin_3"/>
    <property type="match status" value="1"/>
</dbReference>
<feature type="domain" description="CCZ1/INTU/HPS4 third Longin" evidence="5">
    <location>
        <begin position="445"/>
        <end position="537"/>
    </location>
</feature>
<sequence>MDATTPRRSNAGSPAPQSNAAAAAAAAAASAAAAAASAAAAAASGTASPASSLAASLLGGSSVLAVASPGMYIENLFVYNAIFGPTEETEHEKIVFYHPSDVPLDTKIKQVGLCEALVKFAATFSVDRPCESMHSMRSRQVFFEPEPEYWMVMTVTVPVTLKTGKDGRQVEEFAEEDVQDNILLTALHQSYAMFKLFNGRFTDIYSQFSLKILRHKLQEFFPRYLTSLRTEHFDLLTACNGIQFMPLDKNTYLRVQCFVNLTETTFPQIKHTVFLHNEHLIWSGLEQDDMRTLYRLLTSGFLSATLTGSSEPGSRTTKGGKASATGGSGSGTNISLFQQQQQAALREMQPFLLSNRVGYITGPEDLSDPDTPVNAPQLFVESAQDGESLHLIIYQSNNAIVCFLVDASVHFDIKFYRDLDSYIAPQVRGLSETISEHLAKRSAVESHYRYIYYNHMNLALKSTMHNKRQLTVPPDVLRILSDMRSHFEKSPLTHELVVKMLSDCWVVGRKSEQREIFVMLQQKNANLIEINDEVRRLCMTLFNNIFLE</sequence>
<feature type="domain" description="CCZ1/INTU second Longin" evidence="4">
    <location>
        <begin position="269"/>
        <end position="423"/>
    </location>
</feature>
<gene>
    <name evidence="6" type="ORF">CAOG_008123</name>
</gene>
<dbReference type="PANTHER" id="PTHR13056:SF0">
    <property type="entry name" value="VACUOLAR FUSION PROTEIN CCZ1 HOMOLOG-RELATED"/>
    <property type="match status" value="1"/>
</dbReference>
<feature type="compositionally biased region" description="Low complexity" evidence="2">
    <location>
        <begin position="316"/>
        <end position="325"/>
    </location>
</feature>
<comment type="similarity">
    <text evidence="1">Belongs to the CCZ1 family.</text>
</comment>
<dbReference type="RefSeq" id="XP_004342724.2">
    <property type="nucleotide sequence ID" value="XM_004342675.2"/>
</dbReference>
<feature type="region of interest" description="Disordered" evidence="2">
    <location>
        <begin position="307"/>
        <end position="331"/>
    </location>
</feature>
<evidence type="ECO:0000259" key="3">
    <source>
        <dbReference type="Pfam" id="PF19031"/>
    </source>
</evidence>
<dbReference type="Pfam" id="PF19032">
    <property type="entry name" value="Intu_longin_2"/>
    <property type="match status" value="1"/>
</dbReference>
<keyword evidence="7" id="KW-1185">Reference proteome</keyword>
<dbReference type="Proteomes" id="UP000008743">
    <property type="component" value="Unassembled WGS sequence"/>
</dbReference>
<dbReference type="GO" id="GO:0016192">
    <property type="term" value="P:vesicle-mediated transport"/>
    <property type="evidence" value="ECO:0007669"/>
    <property type="project" value="InterPro"/>
</dbReference>
<evidence type="ECO:0000256" key="2">
    <source>
        <dbReference type="SAM" id="MobiDB-lite"/>
    </source>
</evidence>
<dbReference type="InterPro" id="IPR043987">
    <property type="entry name" value="CCZ1/INTU/HSP4_longin_1"/>
</dbReference>
<dbReference type="InParanoid" id="A0A0D2WYP1"/>
<dbReference type="OrthoDB" id="240546at2759"/>
<reference evidence="7" key="1">
    <citation type="submission" date="2011-02" db="EMBL/GenBank/DDBJ databases">
        <title>The Genome Sequence of Capsaspora owczarzaki ATCC 30864.</title>
        <authorList>
            <person name="Russ C."/>
            <person name="Cuomo C."/>
            <person name="Burger G."/>
            <person name="Gray M.W."/>
            <person name="Holland P.W.H."/>
            <person name="King N."/>
            <person name="Lang F.B.F."/>
            <person name="Roger A.J."/>
            <person name="Ruiz-Trillo I."/>
            <person name="Young S.K."/>
            <person name="Zeng Q."/>
            <person name="Gargeya S."/>
            <person name="Alvarado L."/>
            <person name="Berlin A."/>
            <person name="Chapman S.B."/>
            <person name="Chen Z."/>
            <person name="Freedman E."/>
            <person name="Gellesch M."/>
            <person name="Goldberg J."/>
            <person name="Griggs A."/>
            <person name="Gujja S."/>
            <person name="Heilman E."/>
            <person name="Heiman D."/>
            <person name="Howarth C."/>
            <person name="Mehta T."/>
            <person name="Neiman D."/>
            <person name="Pearson M."/>
            <person name="Roberts A."/>
            <person name="Saif S."/>
            <person name="Shea T."/>
            <person name="Shenoy N."/>
            <person name="Sisk P."/>
            <person name="Stolte C."/>
            <person name="Sykes S."/>
            <person name="White J."/>
            <person name="Yandava C."/>
            <person name="Haas B."/>
            <person name="Nusbaum C."/>
            <person name="Birren B."/>
        </authorList>
    </citation>
    <scope>NUCLEOTIDE SEQUENCE</scope>
    <source>
        <strain evidence="7">ATCC 30864</strain>
    </source>
</reference>
<evidence type="ECO:0008006" key="8">
    <source>
        <dbReference type="Google" id="ProtNLM"/>
    </source>
</evidence>
<accession>A0A0D2WYP1</accession>
<dbReference type="GO" id="GO:0035658">
    <property type="term" value="C:Mon1-Ccz1 complex"/>
    <property type="evidence" value="ECO:0007669"/>
    <property type="project" value="InterPro"/>
</dbReference>
<dbReference type="eggNOG" id="KOG2622">
    <property type="taxonomic scope" value="Eukaryota"/>
</dbReference>
<dbReference type="InterPro" id="IPR013176">
    <property type="entry name" value="Ccz1"/>
</dbReference>
<dbReference type="AlphaFoldDB" id="A0A0D2WYP1"/>
<dbReference type="PANTHER" id="PTHR13056">
    <property type="entry name" value="VACUOLAR FUSION PROTEIN CCZ1 HOMOLOG-RELATED"/>
    <property type="match status" value="1"/>
</dbReference>
<evidence type="ECO:0000259" key="4">
    <source>
        <dbReference type="Pfam" id="PF19032"/>
    </source>
</evidence>
<evidence type="ECO:0000313" key="6">
    <source>
        <dbReference type="EMBL" id="KJE98103.1"/>
    </source>
</evidence>
<evidence type="ECO:0000256" key="1">
    <source>
        <dbReference type="ARBA" id="ARBA00005352"/>
    </source>
</evidence>
<name>A0A0D2WYP1_CAPO3</name>
<feature type="domain" description="CCZ1/INTU/HSP4 first Longin" evidence="3">
    <location>
        <begin position="74"/>
        <end position="199"/>
    </location>
</feature>
<organism evidence="6 7">
    <name type="scientific">Capsaspora owczarzaki (strain ATCC 30864)</name>
    <dbReference type="NCBI Taxonomy" id="595528"/>
    <lineage>
        <taxon>Eukaryota</taxon>
        <taxon>Filasterea</taxon>
        <taxon>Capsaspora</taxon>
    </lineage>
</organism>
<evidence type="ECO:0000313" key="7">
    <source>
        <dbReference type="Proteomes" id="UP000008743"/>
    </source>
</evidence>
<protein>
    <recommendedName>
        <fullName evidence="8">CCZ1/INTU/HSP4 first Longin domain-containing protein</fullName>
    </recommendedName>
</protein>
<dbReference type="Pfam" id="PF19031">
    <property type="entry name" value="Intu_longin_1"/>
    <property type="match status" value="1"/>
</dbReference>
<dbReference type="EMBL" id="KE346376">
    <property type="protein sequence ID" value="KJE98103.1"/>
    <property type="molecule type" value="Genomic_DNA"/>
</dbReference>
<dbReference type="InterPro" id="IPR043988">
    <property type="entry name" value="CCZ1/INTU_longin_2"/>
</dbReference>
<proteinExistence type="inferred from homology"/>
<dbReference type="STRING" id="595528.A0A0D2WYP1"/>
<evidence type="ECO:0000259" key="5">
    <source>
        <dbReference type="Pfam" id="PF19033"/>
    </source>
</evidence>
<dbReference type="InterPro" id="IPR043989">
    <property type="entry name" value="CCZ1/INTU/HSP4_longin_3"/>
</dbReference>
<dbReference type="PhylomeDB" id="A0A0D2WYP1"/>